<dbReference type="InterPro" id="IPR039660">
    <property type="entry name" value="Ribosomal_eL14"/>
</dbReference>
<evidence type="ECO:0000259" key="4">
    <source>
        <dbReference type="Pfam" id="PF00467"/>
    </source>
</evidence>
<dbReference type="KEGG" id="sre:PTSG_12690"/>
<dbReference type="GeneID" id="16071743"/>
<keyword evidence="3" id="KW-0687">Ribonucleoprotein</keyword>
<feature type="domain" description="Large ribosomal subunit protein eL14" evidence="5">
    <location>
        <begin position="47"/>
        <end position="119"/>
    </location>
</feature>
<sequence length="144" mass="16242">MVFTRYVERGRVVLINQGPNEGKLAVIVNVIDNSRALVDGPNTGVVRSPLNFKHMNLTDFKIDIPLFARTSAVRKAFKEADISGKWAQSAWAKKIARREKRASLSDFERFVVKVNRIKRGRVVKSILTHEKRKAGKARRAAASK</sequence>
<evidence type="ECO:0000256" key="2">
    <source>
        <dbReference type="ARBA" id="ARBA00022980"/>
    </source>
</evidence>
<dbReference type="Gene3D" id="6.10.250.2270">
    <property type="match status" value="1"/>
</dbReference>
<dbReference type="Gene3D" id="2.30.30.30">
    <property type="match status" value="1"/>
</dbReference>
<dbReference type="OMA" id="KLCFVVD"/>
<dbReference type="EMBL" id="GL832975">
    <property type="protein sequence ID" value="EGD76809.1"/>
    <property type="molecule type" value="Genomic_DNA"/>
</dbReference>
<reference evidence="6" key="1">
    <citation type="submission" date="2009-08" db="EMBL/GenBank/DDBJ databases">
        <title>Annotation of Salpingoeca rosetta.</title>
        <authorList>
            <consortium name="The Broad Institute Genome Sequencing Platform"/>
            <person name="Russ C."/>
            <person name="Cuomo C."/>
            <person name="Burger G."/>
            <person name="Gray M.W."/>
            <person name="Holland P.W.H."/>
            <person name="King N."/>
            <person name="Lang F.B.F."/>
            <person name="Roger A.J."/>
            <person name="Ruiz-Trillo I."/>
            <person name="Young S.K."/>
            <person name="Zeng Q."/>
            <person name="Gargeya S."/>
            <person name="Alvarado L."/>
            <person name="Berlin A."/>
            <person name="Chapman S.B."/>
            <person name="Chen Z."/>
            <person name="Freedman E."/>
            <person name="Gellesch M."/>
            <person name="Goldberg J."/>
            <person name="Griggs A."/>
            <person name="Gujja S."/>
            <person name="Heilman E."/>
            <person name="Heiman D."/>
            <person name="Howarth C."/>
            <person name="Mehta T."/>
            <person name="Neiman D."/>
            <person name="Pearson M."/>
            <person name="Roberts A."/>
            <person name="Saif S."/>
            <person name="Shea T."/>
            <person name="Shenoy N."/>
            <person name="Sisk P."/>
            <person name="Stolte C."/>
            <person name="Sykes S."/>
            <person name="White J."/>
            <person name="Yandava C."/>
            <person name="Haas B."/>
            <person name="Nusbaum C."/>
            <person name="Birren B."/>
        </authorList>
    </citation>
    <scope>NUCLEOTIDE SEQUENCE [LARGE SCALE GENOMIC DNA]</scope>
    <source>
        <strain evidence="6">ATCC 50818</strain>
    </source>
</reference>
<keyword evidence="2 6" id="KW-0689">Ribosomal protein</keyword>
<dbReference type="GO" id="GO:0022625">
    <property type="term" value="C:cytosolic large ribosomal subunit"/>
    <property type="evidence" value="ECO:0007669"/>
    <property type="project" value="TreeGrafter"/>
</dbReference>
<dbReference type="Proteomes" id="UP000007799">
    <property type="component" value="Unassembled WGS sequence"/>
</dbReference>
<accession>F2UI60</accession>
<protein>
    <submittedName>
        <fullName evidence="6">60S ribosomal protein L14</fullName>
    </submittedName>
</protein>
<dbReference type="PANTHER" id="PTHR11127:SF2">
    <property type="entry name" value="LARGE RIBOSOMAL SUBUNIT PROTEIN EL14"/>
    <property type="match status" value="1"/>
</dbReference>
<dbReference type="GO" id="GO:0003735">
    <property type="term" value="F:structural constituent of ribosome"/>
    <property type="evidence" value="ECO:0007669"/>
    <property type="project" value="InterPro"/>
</dbReference>
<evidence type="ECO:0000313" key="6">
    <source>
        <dbReference type="EMBL" id="EGD76809.1"/>
    </source>
</evidence>
<evidence type="ECO:0000313" key="7">
    <source>
        <dbReference type="Proteomes" id="UP000007799"/>
    </source>
</evidence>
<dbReference type="Pfam" id="PF00467">
    <property type="entry name" value="KOW"/>
    <property type="match status" value="1"/>
</dbReference>
<dbReference type="SUPFAM" id="SSF50104">
    <property type="entry name" value="Translation proteins SH3-like domain"/>
    <property type="match status" value="1"/>
</dbReference>
<evidence type="ECO:0000256" key="3">
    <source>
        <dbReference type="ARBA" id="ARBA00023274"/>
    </source>
</evidence>
<dbReference type="InterPro" id="IPR014722">
    <property type="entry name" value="Rib_uL2_dom2"/>
</dbReference>
<dbReference type="InterPro" id="IPR008991">
    <property type="entry name" value="Translation_prot_SH3-like_sf"/>
</dbReference>
<dbReference type="eggNOG" id="KOG3421">
    <property type="taxonomic scope" value="Eukaryota"/>
</dbReference>
<dbReference type="InterPro" id="IPR002784">
    <property type="entry name" value="Ribosomal_eL14_dom"/>
</dbReference>
<dbReference type="OrthoDB" id="1875589at2759"/>
<dbReference type="RefSeq" id="XP_004991181.1">
    <property type="nucleotide sequence ID" value="XM_004991124.1"/>
</dbReference>
<dbReference type="Pfam" id="PF01929">
    <property type="entry name" value="Ribosomal_L14e"/>
    <property type="match status" value="1"/>
</dbReference>
<gene>
    <name evidence="6" type="ORF">PTSG_12690</name>
</gene>
<evidence type="ECO:0000259" key="5">
    <source>
        <dbReference type="Pfam" id="PF01929"/>
    </source>
</evidence>
<organism evidence="7">
    <name type="scientific">Salpingoeca rosetta (strain ATCC 50818 / BSB-021)</name>
    <dbReference type="NCBI Taxonomy" id="946362"/>
    <lineage>
        <taxon>Eukaryota</taxon>
        <taxon>Choanoflagellata</taxon>
        <taxon>Craspedida</taxon>
        <taxon>Salpingoecidae</taxon>
        <taxon>Salpingoeca</taxon>
    </lineage>
</organism>
<comment type="similarity">
    <text evidence="1">Belongs to the eukaryotic ribosomal protein eL14 family.</text>
</comment>
<dbReference type="PANTHER" id="PTHR11127">
    <property type="entry name" value="60S RIBOSOMAL PROTEIN L14"/>
    <property type="match status" value="1"/>
</dbReference>
<evidence type="ECO:0000256" key="1">
    <source>
        <dbReference type="ARBA" id="ARBA00006592"/>
    </source>
</evidence>
<proteinExistence type="inferred from homology"/>
<dbReference type="InterPro" id="IPR005824">
    <property type="entry name" value="KOW"/>
</dbReference>
<dbReference type="STRING" id="946362.F2UI60"/>
<feature type="domain" description="KOW" evidence="4">
    <location>
        <begin position="9"/>
        <end position="39"/>
    </location>
</feature>
<dbReference type="GO" id="GO:0003723">
    <property type="term" value="F:RNA binding"/>
    <property type="evidence" value="ECO:0007669"/>
    <property type="project" value="InterPro"/>
</dbReference>
<dbReference type="FunCoup" id="F2UI60">
    <property type="interactions" value="1012"/>
</dbReference>
<keyword evidence="7" id="KW-1185">Reference proteome</keyword>
<dbReference type="AlphaFoldDB" id="F2UI60"/>
<dbReference type="InParanoid" id="F2UI60"/>
<dbReference type="GO" id="GO:0042273">
    <property type="term" value="P:ribosomal large subunit biogenesis"/>
    <property type="evidence" value="ECO:0007669"/>
    <property type="project" value="TreeGrafter"/>
</dbReference>
<dbReference type="CDD" id="cd23702">
    <property type="entry name" value="eL14"/>
    <property type="match status" value="1"/>
</dbReference>
<dbReference type="GO" id="GO:0006412">
    <property type="term" value="P:translation"/>
    <property type="evidence" value="ECO:0007669"/>
    <property type="project" value="InterPro"/>
</dbReference>
<name>F2UI60_SALR5</name>